<evidence type="ECO:0000313" key="5">
    <source>
        <dbReference type="EMBL" id="MUG74052.1"/>
    </source>
</evidence>
<dbReference type="InterPro" id="IPR027417">
    <property type="entry name" value="P-loop_NTPase"/>
</dbReference>
<feature type="domain" description="YhaN AAA" evidence="4">
    <location>
        <begin position="172"/>
        <end position="384"/>
    </location>
</feature>
<dbReference type="Proteomes" id="UP000450917">
    <property type="component" value="Unassembled WGS sequence"/>
</dbReference>
<evidence type="ECO:0000256" key="1">
    <source>
        <dbReference type="SAM" id="Coils"/>
    </source>
</evidence>
<dbReference type="EMBL" id="WNZX01000042">
    <property type="protein sequence ID" value="MUG74052.1"/>
    <property type="molecule type" value="Genomic_DNA"/>
</dbReference>
<feature type="compositionally biased region" description="Low complexity" evidence="2">
    <location>
        <begin position="61"/>
        <end position="75"/>
    </location>
</feature>
<evidence type="ECO:0000313" key="6">
    <source>
        <dbReference type="Proteomes" id="UP000450917"/>
    </source>
</evidence>
<evidence type="ECO:0000259" key="4">
    <source>
        <dbReference type="Pfam" id="PF13514"/>
    </source>
</evidence>
<feature type="transmembrane region" description="Helical" evidence="3">
    <location>
        <begin position="693"/>
        <end position="711"/>
    </location>
</feature>
<gene>
    <name evidence="5" type="ORF">GNP93_26110</name>
</gene>
<dbReference type="Gene3D" id="3.40.50.300">
    <property type="entry name" value="P-loop containing nucleotide triphosphate hydrolases"/>
    <property type="match status" value="1"/>
</dbReference>
<keyword evidence="3" id="KW-0812">Transmembrane</keyword>
<sequence length="756" mass="81828">MAMGGRRGADRGLGFGTTAEGSVGGRFVCCARTERGTFGDRSVDADRPGSDARGAEKSRRLGGARLDAARAGGRQLARKLDGSNGSSGRPREACGAVRLSGRAASAFARDGRRPRTFRRLREGSAWSARRTSGACVDLDRLYGRRTPGDDERSGRAGDRSAGIRGGNGVERMILERIDIQAYGSLREVTLHTDRPVTLVYGPNEAGKSTVLEFIRTVLFGFTTRGGTTRYAPDPAVIQGGALTMRDAAGRRIRVERWDRSADGRGKTPAAGAVKVVFPDGTTGGETELAALVGGLTPELFRQLFAFGLSELQELGTLQSDEVSGFLYSAGLGLSGTAIQAAQKKLTQELEQLYRPRGRTPLVNQALRELAAVEERLRASRSEAESYRLLVEEGARLTERCGVLEAELERLQREAGELDRSRQALQFARRLEEVERELAALPGSLDEVPEDAVLREEAFEAELERLTTELDAVTLAANEAEAKLASLESGRERREAILARQAELESLLDRLAAYEEGKRQLAEAEAEEEQLGLGLERLLRRIGPGWSIETLDRLPSTVMLREQAAGFRDEWRAWQHEDALLAAEIRRLEGETAVSNEASARDGVEPPNPFAGGETAASALERVKTARRLFGEWKDAQREIRYAEQRLRDLERLGQGAAPDGEAAGSGASGVPVIGVYALTLALPAALLLFRETTAAGVAFVLLLGASVWLTLGRRGSRKPERLSGRRGRPYAAITSIGCWAFNVVAIGIPPSFGDKP</sequence>
<feature type="coiled-coil region" evidence="1">
    <location>
        <begin position="455"/>
        <end position="540"/>
    </location>
</feature>
<feature type="coiled-coil region" evidence="1">
    <location>
        <begin position="362"/>
        <end position="427"/>
    </location>
</feature>
<keyword evidence="6" id="KW-1185">Reference proteome</keyword>
<feature type="region of interest" description="Disordered" evidence="2">
    <location>
        <begin position="38"/>
        <end position="93"/>
    </location>
</feature>
<feature type="region of interest" description="Disordered" evidence="2">
    <location>
        <begin position="144"/>
        <end position="163"/>
    </location>
</feature>
<dbReference type="SUPFAM" id="SSF52540">
    <property type="entry name" value="P-loop containing nucleoside triphosphate hydrolases"/>
    <property type="match status" value="1"/>
</dbReference>
<reference evidence="5 6" key="1">
    <citation type="submission" date="2019-11" db="EMBL/GenBank/DDBJ databases">
        <title>Draft genome sequences of five Paenibacillus species of dairy origin.</title>
        <authorList>
            <person name="Olajide A.M."/>
            <person name="Chen S."/>
            <person name="Lapointe G."/>
        </authorList>
    </citation>
    <scope>NUCLEOTIDE SEQUENCE [LARGE SCALE GENOMIC DNA]</scope>
    <source>
        <strain evidence="5 6">2CS3</strain>
    </source>
</reference>
<feature type="compositionally biased region" description="Basic and acidic residues" evidence="2">
    <location>
        <begin position="38"/>
        <end position="59"/>
    </location>
</feature>
<evidence type="ECO:0000256" key="2">
    <source>
        <dbReference type="SAM" id="MobiDB-lite"/>
    </source>
</evidence>
<dbReference type="PANTHER" id="PTHR41259">
    <property type="entry name" value="DOUBLE-STRAND BREAK REPAIR RAD50 ATPASE, PUTATIVE-RELATED"/>
    <property type="match status" value="1"/>
</dbReference>
<keyword evidence="1" id="KW-0175">Coiled coil</keyword>
<evidence type="ECO:0000256" key="3">
    <source>
        <dbReference type="SAM" id="Phobius"/>
    </source>
</evidence>
<name>A0A7X3CWC4_9BACL</name>
<dbReference type="Pfam" id="PF13514">
    <property type="entry name" value="AAA_27"/>
    <property type="match status" value="1"/>
</dbReference>
<accession>A0A7X3CWC4</accession>
<dbReference type="PANTHER" id="PTHR41259:SF1">
    <property type="entry name" value="DOUBLE-STRAND BREAK REPAIR RAD50 ATPASE, PUTATIVE-RELATED"/>
    <property type="match status" value="1"/>
</dbReference>
<feature type="compositionally biased region" description="Basic and acidic residues" evidence="2">
    <location>
        <begin position="144"/>
        <end position="158"/>
    </location>
</feature>
<protein>
    <submittedName>
        <fullName evidence="5">AAA family ATPase</fullName>
    </submittedName>
</protein>
<proteinExistence type="predicted"/>
<keyword evidence="3" id="KW-0472">Membrane</keyword>
<feature type="transmembrane region" description="Helical" evidence="3">
    <location>
        <begin position="731"/>
        <end position="752"/>
    </location>
</feature>
<keyword evidence="3" id="KW-1133">Transmembrane helix</keyword>
<dbReference type="AlphaFoldDB" id="A0A7X3CWC4"/>
<dbReference type="InterPro" id="IPR038734">
    <property type="entry name" value="YhaN_AAA"/>
</dbReference>
<organism evidence="5 6">
    <name type="scientific">Paenibacillus validus</name>
    <dbReference type="NCBI Taxonomy" id="44253"/>
    <lineage>
        <taxon>Bacteria</taxon>
        <taxon>Bacillati</taxon>
        <taxon>Bacillota</taxon>
        <taxon>Bacilli</taxon>
        <taxon>Bacillales</taxon>
        <taxon>Paenibacillaceae</taxon>
        <taxon>Paenibacillus</taxon>
    </lineage>
</organism>
<comment type="caution">
    <text evidence="5">The sequence shown here is derived from an EMBL/GenBank/DDBJ whole genome shotgun (WGS) entry which is preliminary data.</text>
</comment>